<sequence>MKLLRLVHISVLSWTVATSQIPLGTSPSLKWFGDESIDGGFGVAADPHEENSYKLKWPVKKVAIVGAGPGALIAYRELSAAGFDVHLFERDNIPGGNWHYTDEVAVDAPIPNVDVSIGDFVPDLPPAGATFPYEEVYEDTEDDLAYKERKRVHRGPKPLWKNLHSNAAAPIQQISEWPWPKDAPWELPHQHLQRYIRSFASWHRINSNDENPNTHYNTRVELVEKYHDHTGEEAGWRIVTKEYVRVGPTKSKATWREEIFDAVVVSTGRWNAPNIPNSISGVKEWSERFPGRIIHSRQYRFPEVFQNETVLVVGAATSGGEISRDVNPYAKKVYQSIRPDKATVPHFGLKLFLGRLPANTTIIPEIKEVRAVGSTFQEGEVVLNNGTVITGIDRVIFATGYRYSFPFLPAYHNSSYGLKEDAPRTPEVVQPIVTDGTHLRSLHLDLFYIPDPTLAFLNMNVGMQTFTYGEYLSVALAKVWAGKAHLPKPETLWKVYDQKVKDRGGYGPYFLFLGAERTNALVRYFLGWLNDAAYKYGGRQLDQLPVGVDNIQDIWMKARFNVNSNAVLNSLGISNSSDSYSVWGLDVEEDHPDQLVDFDWY</sequence>
<reference evidence="1 2" key="1">
    <citation type="journal article" date="2019" name="Nat. Ecol. Evol.">
        <title>Megaphylogeny resolves global patterns of mushroom evolution.</title>
        <authorList>
            <person name="Varga T."/>
            <person name="Krizsan K."/>
            <person name="Foldi C."/>
            <person name="Dima B."/>
            <person name="Sanchez-Garcia M."/>
            <person name="Sanchez-Ramirez S."/>
            <person name="Szollosi G.J."/>
            <person name="Szarkandi J.G."/>
            <person name="Papp V."/>
            <person name="Albert L."/>
            <person name="Andreopoulos W."/>
            <person name="Angelini C."/>
            <person name="Antonin V."/>
            <person name="Barry K.W."/>
            <person name="Bougher N.L."/>
            <person name="Buchanan P."/>
            <person name="Buyck B."/>
            <person name="Bense V."/>
            <person name="Catcheside P."/>
            <person name="Chovatia M."/>
            <person name="Cooper J."/>
            <person name="Damon W."/>
            <person name="Desjardin D."/>
            <person name="Finy P."/>
            <person name="Geml J."/>
            <person name="Haridas S."/>
            <person name="Hughes K."/>
            <person name="Justo A."/>
            <person name="Karasinski D."/>
            <person name="Kautmanova I."/>
            <person name="Kiss B."/>
            <person name="Kocsube S."/>
            <person name="Kotiranta H."/>
            <person name="LaButti K.M."/>
            <person name="Lechner B.E."/>
            <person name="Liimatainen K."/>
            <person name="Lipzen A."/>
            <person name="Lukacs Z."/>
            <person name="Mihaltcheva S."/>
            <person name="Morgado L.N."/>
            <person name="Niskanen T."/>
            <person name="Noordeloos M.E."/>
            <person name="Ohm R.A."/>
            <person name="Ortiz-Santana B."/>
            <person name="Ovrebo C."/>
            <person name="Racz N."/>
            <person name="Riley R."/>
            <person name="Savchenko A."/>
            <person name="Shiryaev A."/>
            <person name="Soop K."/>
            <person name="Spirin V."/>
            <person name="Szebenyi C."/>
            <person name="Tomsovsky M."/>
            <person name="Tulloss R.E."/>
            <person name="Uehling J."/>
            <person name="Grigoriev I.V."/>
            <person name="Vagvolgyi C."/>
            <person name="Papp T."/>
            <person name="Martin F.M."/>
            <person name="Miettinen O."/>
            <person name="Hibbett D.S."/>
            <person name="Nagy L.G."/>
        </authorList>
    </citation>
    <scope>NUCLEOTIDE SEQUENCE [LARGE SCALE GENOMIC DNA]</scope>
    <source>
        <strain evidence="1 2">NL-1719</strain>
    </source>
</reference>
<protein>
    <submittedName>
        <fullName evidence="1">FAD/NAD(P)-binding domain-containing protein</fullName>
    </submittedName>
</protein>
<gene>
    <name evidence="1" type="ORF">BDN72DRAFT_838423</name>
</gene>
<dbReference type="EMBL" id="ML208306">
    <property type="protein sequence ID" value="TFK70892.1"/>
    <property type="molecule type" value="Genomic_DNA"/>
</dbReference>
<dbReference type="Proteomes" id="UP000308600">
    <property type="component" value="Unassembled WGS sequence"/>
</dbReference>
<evidence type="ECO:0000313" key="2">
    <source>
        <dbReference type="Proteomes" id="UP000308600"/>
    </source>
</evidence>
<name>A0ACD3AZ49_9AGAR</name>
<accession>A0ACD3AZ49</accession>
<evidence type="ECO:0000313" key="1">
    <source>
        <dbReference type="EMBL" id="TFK70892.1"/>
    </source>
</evidence>
<proteinExistence type="predicted"/>
<keyword evidence="2" id="KW-1185">Reference proteome</keyword>
<organism evidence="1 2">
    <name type="scientific">Pluteus cervinus</name>
    <dbReference type="NCBI Taxonomy" id="181527"/>
    <lineage>
        <taxon>Eukaryota</taxon>
        <taxon>Fungi</taxon>
        <taxon>Dikarya</taxon>
        <taxon>Basidiomycota</taxon>
        <taxon>Agaricomycotina</taxon>
        <taxon>Agaricomycetes</taxon>
        <taxon>Agaricomycetidae</taxon>
        <taxon>Agaricales</taxon>
        <taxon>Pluteineae</taxon>
        <taxon>Pluteaceae</taxon>
        <taxon>Pluteus</taxon>
    </lineage>
</organism>